<accession>A0A1G2RJW1</accession>
<name>A0A1G2RJW1_9BACT</name>
<feature type="transmembrane region" description="Helical" evidence="1">
    <location>
        <begin position="64"/>
        <end position="89"/>
    </location>
</feature>
<dbReference type="Proteomes" id="UP000178421">
    <property type="component" value="Unassembled WGS sequence"/>
</dbReference>
<dbReference type="Pfam" id="PF18920">
    <property type="entry name" value="DUF5671"/>
    <property type="match status" value="1"/>
</dbReference>
<gene>
    <name evidence="3" type="ORF">A2940_00595</name>
</gene>
<protein>
    <recommendedName>
        <fullName evidence="2">DUF5671 domain-containing protein</fullName>
    </recommendedName>
</protein>
<dbReference type="InterPro" id="IPR043728">
    <property type="entry name" value="DUF5671"/>
</dbReference>
<feature type="transmembrane region" description="Helical" evidence="1">
    <location>
        <begin position="109"/>
        <end position="126"/>
    </location>
</feature>
<keyword evidence="1" id="KW-0812">Transmembrane</keyword>
<comment type="caution">
    <text evidence="3">The sequence shown here is derived from an EMBL/GenBank/DDBJ whole genome shotgun (WGS) entry which is preliminary data.</text>
</comment>
<feature type="domain" description="DUF5671" evidence="2">
    <location>
        <begin position="63"/>
        <end position="196"/>
    </location>
</feature>
<evidence type="ECO:0000313" key="4">
    <source>
        <dbReference type="Proteomes" id="UP000178421"/>
    </source>
</evidence>
<keyword evidence="1" id="KW-1133">Transmembrane helix</keyword>
<sequence>MSNELYTFVKEALEKGQSRSAIERALQEAGWQQEEVQKALASFAEVSFPVPVPKPKPYLQAREAFLFLISFITLYTTAFSFGILIFAFIEKLFPDPVSYGFFSPRGLTTALSSIIIAFPLYLFMMWRLAKAAAKDPERRQSKVGKWLTYITLVIAAGIIIGDLIAVLASLLSGELTSRFVLKAFTVLAIAGSIFGYYLWSLQKEEKEKEEKTASMEKPVGVRVFAGLVVVAVLSAVVYGLTLVGTPAQQRLIQFDERRVSDLQQITYAIDSYWERNKSLPESLENLRDPRYYVQSLSDPKTGEPYEYRLTSEAAYEICATFETDSSQYENQVFPPYSGGVSFWEYGIGRTCFSLEVRKLMTPTGETVPVPAKP</sequence>
<evidence type="ECO:0000259" key="2">
    <source>
        <dbReference type="Pfam" id="PF18920"/>
    </source>
</evidence>
<organism evidence="3 4">
    <name type="scientific">Candidatus Wildermuthbacteria bacterium RIFCSPLOWO2_01_FULL_48_29</name>
    <dbReference type="NCBI Taxonomy" id="1802462"/>
    <lineage>
        <taxon>Bacteria</taxon>
        <taxon>Candidatus Wildermuthiibacteriota</taxon>
    </lineage>
</organism>
<dbReference type="EMBL" id="MHUH01000022">
    <property type="protein sequence ID" value="OHA73126.1"/>
    <property type="molecule type" value="Genomic_DNA"/>
</dbReference>
<feature type="transmembrane region" description="Helical" evidence="1">
    <location>
        <begin position="146"/>
        <end position="167"/>
    </location>
</feature>
<reference evidence="3 4" key="1">
    <citation type="journal article" date="2016" name="Nat. Commun.">
        <title>Thousands of microbial genomes shed light on interconnected biogeochemical processes in an aquifer system.</title>
        <authorList>
            <person name="Anantharaman K."/>
            <person name="Brown C.T."/>
            <person name="Hug L.A."/>
            <person name="Sharon I."/>
            <person name="Castelle C.J."/>
            <person name="Probst A.J."/>
            <person name="Thomas B.C."/>
            <person name="Singh A."/>
            <person name="Wilkins M.J."/>
            <person name="Karaoz U."/>
            <person name="Brodie E.L."/>
            <person name="Williams K.H."/>
            <person name="Hubbard S.S."/>
            <person name="Banfield J.F."/>
        </authorList>
    </citation>
    <scope>NUCLEOTIDE SEQUENCE [LARGE SCALE GENOMIC DNA]</scope>
</reference>
<evidence type="ECO:0000256" key="1">
    <source>
        <dbReference type="SAM" id="Phobius"/>
    </source>
</evidence>
<keyword evidence="1" id="KW-0472">Membrane</keyword>
<feature type="transmembrane region" description="Helical" evidence="1">
    <location>
        <begin position="179"/>
        <end position="199"/>
    </location>
</feature>
<evidence type="ECO:0000313" key="3">
    <source>
        <dbReference type="EMBL" id="OHA73126.1"/>
    </source>
</evidence>
<proteinExistence type="predicted"/>
<dbReference type="AlphaFoldDB" id="A0A1G2RJW1"/>
<feature type="transmembrane region" description="Helical" evidence="1">
    <location>
        <begin position="219"/>
        <end position="240"/>
    </location>
</feature>